<name>A0A076LU02_9GAMM</name>
<dbReference type="KEGG" id="ete:ETEE_2582"/>
<dbReference type="EMBL" id="CP006664">
    <property type="protein sequence ID" value="AIJ09019.1"/>
    <property type="molecule type" value="Genomic_DNA"/>
</dbReference>
<evidence type="ECO:0000313" key="1">
    <source>
        <dbReference type="EMBL" id="AIJ09019.1"/>
    </source>
</evidence>
<evidence type="ECO:0000313" key="2">
    <source>
        <dbReference type="Proteomes" id="UP000028681"/>
    </source>
</evidence>
<dbReference type="Proteomes" id="UP000028681">
    <property type="component" value="Chromosome"/>
</dbReference>
<organism evidence="1 2">
    <name type="scientific">Edwardsiella anguillarum ET080813</name>
    <dbReference type="NCBI Taxonomy" id="667120"/>
    <lineage>
        <taxon>Bacteria</taxon>
        <taxon>Pseudomonadati</taxon>
        <taxon>Pseudomonadota</taxon>
        <taxon>Gammaproteobacteria</taxon>
        <taxon>Enterobacterales</taxon>
        <taxon>Hafniaceae</taxon>
        <taxon>Edwardsiella</taxon>
    </lineage>
</organism>
<proteinExistence type="predicted"/>
<protein>
    <submittedName>
        <fullName evidence="1">Uncharacterized protein</fullName>
    </submittedName>
</protein>
<dbReference type="HOGENOM" id="CLU_2048154_0_0_6"/>
<sequence>MIEFNDSFSQAAVAEAMCAHPALAKLISQQLMLPGFAYAHDVEGRRIGGPLVAPNPVLHKTTLFVSPRDMREHLPREINFARFRCACNAAGQPVGEWQRVIVGAYVNHGSNDKPDWSSHT</sequence>
<dbReference type="RefSeq" id="WP_034165710.1">
    <property type="nucleotide sequence ID" value="NZ_CP006664.1"/>
</dbReference>
<dbReference type="AlphaFoldDB" id="A0A076LU02"/>
<accession>A0A076LU02</accession>
<dbReference type="GeneID" id="33940150"/>
<gene>
    <name evidence="1" type="ORF">ETEE_2582</name>
</gene>
<reference evidence="1 2" key="1">
    <citation type="journal article" date="2012" name="PLoS ONE">
        <title>Edwardsiella comparative phylogenomics reveal the new intra/inter-species taxonomic relationships, virulence evolution and niche adaptation mechanisms.</title>
        <authorList>
            <person name="Yang M."/>
            <person name="Lv Y."/>
            <person name="Xiao J."/>
            <person name="Wu H."/>
            <person name="Zheng H."/>
            <person name="Liu Q."/>
            <person name="Zhang Y."/>
            <person name="Wang Q."/>
        </authorList>
    </citation>
    <scope>NUCLEOTIDE SEQUENCE [LARGE SCALE GENOMIC DNA]</scope>
    <source>
        <strain evidence="2">080813</strain>
    </source>
</reference>